<dbReference type="PANTHER" id="PTHR43133:SF50">
    <property type="entry name" value="ECF RNA POLYMERASE SIGMA FACTOR SIGM"/>
    <property type="match status" value="1"/>
</dbReference>
<dbReference type="Proteomes" id="UP000502508">
    <property type="component" value="Chromosome"/>
</dbReference>
<accession>A0A6F8XW31</accession>
<evidence type="ECO:0000259" key="6">
    <source>
        <dbReference type="Pfam" id="PF04542"/>
    </source>
</evidence>
<dbReference type="EMBL" id="AP022870">
    <property type="protein sequence ID" value="BCB78009.1"/>
    <property type="molecule type" value="Genomic_DNA"/>
</dbReference>
<reference evidence="8 9" key="1">
    <citation type="submission" date="2020-03" db="EMBL/GenBank/DDBJ databases">
        <title>Whole genome shotgun sequence of Phytohabitans flavus NBRC 107702.</title>
        <authorList>
            <person name="Komaki H."/>
            <person name="Tamura T."/>
        </authorList>
    </citation>
    <scope>NUCLEOTIDE SEQUENCE [LARGE SCALE GENOMIC DNA]</scope>
    <source>
        <strain evidence="8 9">NBRC 107702</strain>
    </source>
</reference>
<organism evidence="8 9">
    <name type="scientific">Phytohabitans flavus</name>
    <dbReference type="NCBI Taxonomy" id="1076124"/>
    <lineage>
        <taxon>Bacteria</taxon>
        <taxon>Bacillati</taxon>
        <taxon>Actinomycetota</taxon>
        <taxon>Actinomycetes</taxon>
        <taxon>Micromonosporales</taxon>
        <taxon>Micromonosporaceae</taxon>
    </lineage>
</organism>
<dbReference type="PANTHER" id="PTHR43133">
    <property type="entry name" value="RNA POLYMERASE ECF-TYPE SIGMA FACTO"/>
    <property type="match status" value="1"/>
</dbReference>
<sequence>MDAELEDEFSAFVEASAHSLFRSALALTGHREQAEDLLQTVLARGVRHWGRIRDNNPEAYLRKALYREQASWWRSRRRGREVSVEHLPDLAVTADRTDRVDLGLVLRHALARLAPRHRAVLVLRYLEDRADAEIAEILGCTESTVRSQAARALARLRTLCPELETIDMAHTTKGVQGK</sequence>
<keyword evidence="9" id="KW-1185">Reference proteome</keyword>
<proteinExistence type="inferred from homology"/>
<evidence type="ECO:0000313" key="9">
    <source>
        <dbReference type="Proteomes" id="UP000502508"/>
    </source>
</evidence>
<dbReference type="InterPro" id="IPR007630">
    <property type="entry name" value="RNA_pol_sigma70_r4"/>
</dbReference>
<keyword evidence="4" id="KW-0238">DNA-binding</keyword>
<name>A0A6F8XW31_9ACTN</name>
<dbReference type="InterPro" id="IPR013324">
    <property type="entry name" value="RNA_pol_sigma_r3/r4-like"/>
</dbReference>
<dbReference type="AlphaFoldDB" id="A0A6F8XW31"/>
<protein>
    <submittedName>
        <fullName evidence="8">RNA polymerase sigma24 factor</fullName>
    </submittedName>
</protein>
<dbReference type="SUPFAM" id="SSF88946">
    <property type="entry name" value="Sigma2 domain of RNA polymerase sigma factors"/>
    <property type="match status" value="1"/>
</dbReference>
<evidence type="ECO:0000313" key="8">
    <source>
        <dbReference type="EMBL" id="BCB78009.1"/>
    </source>
</evidence>
<dbReference type="InterPro" id="IPR013325">
    <property type="entry name" value="RNA_pol_sigma_r2"/>
</dbReference>
<gene>
    <name evidence="8" type="ORF">Pflav_044190</name>
</gene>
<dbReference type="GO" id="GO:0003677">
    <property type="term" value="F:DNA binding"/>
    <property type="evidence" value="ECO:0007669"/>
    <property type="project" value="UniProtKB-KW"/>
</dbReference>
<dbReference type="Gene3D" id="1.10.1740.10">
    <property type="match status" value="1"/>
</dbReference>
<evidence type="ECO:0000256" key="1">
    <source>
        <dbReference type="ARBA" id="ARBA00010641"/>
    </source>
</evidence>
<feature type="domain" description="RNA polymerase sigma-70 region 4" evidence="7">
    <location>
        <begin position="109"/>
        <end position="157"/>
    </location>
</feature>
<evidence type="ECO:0000259" key="7">
    <source>
        <dbReference type="Pfam" id="PF04545"/>
    </source>
</evidence>
<dbReference type="RefSeq" id="WP_173037644.1">
    <property type="nucleotide sequence ID" value="NZ_AP022870.1"/>
</dbReference>
<dbReference type="InterPro" id="IPR014284">
    <property type="entry name" value="RNA_pol_sigma-70_dom"/>
</dbReference>
<dbReference type="InterPro" id="IPR036388">
    <property type="entry name" value="WH-like_DNA-bd_sf"/>
</dbReference>
<dbReference type="CDD" id="cd06171">
    <property type="entry name" value="Sigma70_r4"/>
    <property type="match status" value="1"/>
</dbReference>
<dbReference type="InterPro" id="IPR014325">
    <property type="entry name" value="RNA_pol_sigma-E_actinobac"/>
</dbReference>
<reference evidence="8 9" key="2">
    <citation type="submission" date="2020-03" db="EMBL/GenBank/DDBJ databases">
        <authorList>
            <person name="Ichikawa N."/>
            <person name="Kimura A."/>
            <person name="Kitahashi Y."/>
            <person name="Uohara A."/>
        </authorList>
    </citation>
    <scope>NUCLEOTIDE SEQUENCE [LARGE SCALE GENOMIC DNA]</scope>
    <source>
        <strain evidence="8 9">NBRC 107702</strain>
    </source>
</reference>
<evidence type="ECO:0000256" key="2">
    <source>
        <dbReference type="ARBA" id="ARBA00023015"/>
    </source>
</evidence>
<evidence type="ECO:0000256" key="3">
    <source>
        <dbReference type="ARBA" id="ARBA00023082"/>
    </source>
</evidence>
<dbReference type="GO" id="GO:0006352">
    <property type="term" value="P:DNA-templated transcription initiation"/>
    <property type="evidence" value="ECO:0007669"/>
    <property type="project" value="InterPro"/>
</dbReference>
<feature type="domain" description="RNA polymerase sigma-70 region 2" evidence="6">
    <location>
        <begin position="13"/>
        <end position="78"/>
    </location>
</feature>
<dbReference type="Pfam" id="PF04545">
    <property type="entry name" value="Sigma70_r4"/>
    <property type="match status" value="1"/>
</dbReference>
<evidence type="ECO:0000256" key="5">
    <source>
        <dbReference type="ARBA" id="ARBA00023163"/>
    </source>
</evidence>
<dbReference type="InterPro" id="IPR007627">
    <property type="entry name" value="RNA_pol_sigma70_r2"/>
</dbReference>
<dbReference type="InterPro" id="IPR039425">
    <property type="entry name" value="RNA_pol_sigma-70-like"/>
</dbReference>
<dbReference type="Pfam" id="PF04542">
    <property type="entry name" value="Sigma70_r2"/>
    <property type="match status" value="1"/>
</dbReference>
<dbReference type="Gene3D" id="1.10.10.10">
    <property type="entry name" value="Winged helix-like DNA-binding domain superfamily/Winged helix DNA-binding domain"/>
    <property type="match status" value="1"/>
</dbReference>
<dbReference type="KEGG" id="pfla:Pflav_044190"/>
<comment type="similarity">
    <text evidence="1">Belongs to the sigma-70 factor family. ECF subfamily.</text>
</comment>
<keyword evidence="5" id="KW-0804">Transcription</keyword>
<dbReference type="NCBIfam" id="TIGR02983">
    <property type="entry name" value="SigE-fam_strep"/>
    <property type="match status" value="1"/>
</dbReference>
<dbReference type="SUPFAM" id="SSF88659">
    <property type="entry name" value="Sigma3 and sigma4 domains of RNA polymerase sigma factors"/>
    <property type="match status" value="1"/>
</dbReference>
<evidence type="ECO:0000256" key="4">
    <source>
        <dbReference type="ARBA" id="ARBA00023125"/>
    </source>
</evidence>
<dbReference type="NCBIfam" id="TIGR02937">
    <property type="entry name" value="sigma70-ECF"/>
    <property type="match status" value="1"/>
</dbReference>
<dbReference type="GO" id="GO:0016987">
    <property type="term" value="F:sigma factor activity"/>
    <property type="evidence" value="ECO:0007669"/>
    <property type="project" value="UniProtKB-KW"/>
</dbReference>
<keyword evidence="3" id="KW-0731">Sigma factor</keyword>
<keyword evidence="2" id="KW-0805">Transcription regulation</keyword>